<feature type="chain" id="PRO_5017639241" description="TIGR03067 domain-containing protein" evidence="1">
    <location>
        <begin position="20"/>
        <end position="151"/>
    </location>
</feature>
<evidence type="ECO:0000313" key="2">
    <source>
        <dbReference type="EMBL" id="HCO27832.1"/>
    </source>
</evidence>
<protein>
    <recommendedName>
        <fullName evidence="4">TIGR03067 domain-containing protein</fullName>
    </recommendedName>
</protein>
<keyword evidence="1" id="KW-0732">Signal</keyword>
<gene>
    <name evidence="2" type="ORF">DIT97_34360</name>
</gene>
<sequence>MKSVAGLAVLLVWAAVCTAAEPAPEEDYELISGIWVRNDHDAKGSPLRVEQELTRDLSKVTVYDRLGRRVHHHQAKYRLQRMDDASLFIYYDLEVLEGPNKGRKSPAPQSFIYRVKDDRFIQVEGILNGDKLSPKLMIWWKNQPVNPPRES</sequence>
<evidence type="ECO:0000313" key="3">
    <source>
        <dbReference type="Proteomes" id="UP000263642"/>
    </source>
</evidence>
<evidence type="ECO:0000256" key="1">
    <source>
        <dbReference type="SAM" id="SignalP"/>
    </source>
</evidence>
<dbReference type="AlphaFoldDB" id="A0A3D3RIB6"/>
<name>A0A3D3RIB6_9PLAN</name>
<accession>A0A3D3RIB6</accession>
<evidence type="ECO:0008006" key="4">
    <source>
        <dbReference type="Google" id="ProtNLM"/>
    </source>
</evidence>
<organism evidence="2 3">
    <name type="scientific">Gimesia maris</name>
    <dbReference type="NCBI Taxonomy" id="122"/>
    <lineage>
        <taxon>Bacteria</taxon>
        <taxon>Pseudomonadati</taxon>
        <taxon>Planctomycetota</taxon>
        <taxon>Planctomycetia</taxon>
        <taxon>Planctomycetales</taxon>
        <taxon>Planctomycetaceae</taxon>
        <taxon>Gimesia</taxon>
    </lineage>
</organism>
<dbReference type="EMBL" id="DQAY01000211">
    <property type="protein sequence ID" value="HCO27832.1"/>
    <property type="molecule type" value="Genomic_DNA"/>
</dbReference>
<proteinExistence type="predicted"/>
<dbReference type="Proteomes" id="UP000263642">
    <property type="component" value="Unassembled WGS sequence"/>
</dbReference>
<reference evidence="2 3" key="1">
    <citation type="journal article" date="2018" name="Nat. Biotechnol.">
        <title>A standardized bacterial taxonomy based on genome phylogeny substantially revises the tree of life.</title>
        <authorList>
            <person name="Parks D.H."/>
            <person name="Chuvochina M."/>
            <person name="Waite D.W."/>
            <person name="Rinke C."/>
            <person name="Skarshewski A."/>
            <person name="Chaumeil P.A."/>
            <person name="Hugenholtz P."/>
        </authorList>
    </citation>
    <scope>NUCLEOTIDE SEQUENCE [LARGE SCALE GENOMIC DNA]</scope>
    <source>
        <strain evidence="2">UBA9375</strain>
    </source>
</reference>
<comment type="caution">
    <text evidence="2">The sequence shown here is derived from an EMBL/GenBank/DDBJ whole genome shotgun (WGS) entry which is preliminary data.</text>
</comment>
<feature type="signal peptide" evidence="1">
    <location>
        <begin position="1"/>
        <end position="19"/>
    </location>
</feature>